<dbReference type="Gene3D" id="1.10.730.10">
    <property type="entry name" value="Isoleucyl-tRNA Synthetase, Domain 1"/>
    <property type="match status" value="1"/>
</dbReference>
<dbReference type="InterPro" id="IPR035684">
    <property type="entry name" value="ArgRS_core"/>
</dbReference>
<evidence type="ECO:0000259" key="12">
    <source>
        <dbReference type="SMART" id="SM01016"/>
    </source>
</evidence>
<dbReference type="InterPro" id="IPR008909">
    <property type="entry name" value="DALR_anticod-bd"/>
</dbReference>
<comment type="caution">
    <text evidence="13">The sequence shown here is derived from an EMBL/GenBank/DDBJ whole genome shotgun (WGS) entry which is preliminary data.</text>
</comment>
<dbReference type="SMART" id="SM01016">
    <property type="entry name" value="Arg_tRNA_synt_N"/>
    <property type="match status" value="1"/>
</dbReference>
<dbReference type="HAMAP" id="MF_00123">
    <property type="entry name" value="Arg_tRNA_synth"/>
    <property type="match status" value="1"/>
</dbReference>
<evidence type="ECO:0000313" key="14">
    <source>
        <dbReference type="Proteomes" id="UP000731907"/>
    </source>
</evidence>
<dbReference type="InterPro" id="IPR001278">
    <property type="entry name" value="Arg-tRNA-ligase"/>
</dbReference>
<dbReference type="PRINTS" id="PR01038">
    <property type="entry name" value="TRNASYNTHARG"/>
</dbReference>
<dbReference type="InterPro" id="IPR009080">
    <property type="entry name" value="tRNAsynth_Ia_anticodon-bd"/>
</dbReference>
<keyword evidence="3 9" id="KW-0436">Ligase</keyword>
<dbReference type="NCBIfam" id="TIGR00456">
    <property type="entry name" value="argS"/>
    <property type="match status" value="1"/>
</dbReference>
<proteinExistence type="inferred from homology"/>
<dbReference type="GO" id="GO:0004814">
    <property type="term" value="F:arginine-tRNA ligase activity"/>
    <property type="evidence" value="ECO:0007669"/>
    <property type="project" value="UniProtKB-EC"/>
</dbReference>
<evidence type="ECO:0000259" key="11">
    <source>
        <dbReference type="SMART" id="SM00836"/>
    </source>
</evidence>
<dbReference type="InterPro" id="IPR014729">
    <property type="entry name" value="Rossmann-like_a/b/a_fold"/>
</dbReference>
<gene>
    <name evidence="9 13" type="primary">argS</name>
    <name evidence="13" type="ORF">GU927_010750</name>
</gene>
<reference evidence="13 14" key="1">
    <citation type="submission" date="2021-06" db="EMBL/GenBank/DDBJ databases">
        <title>Rhodobacteraceae bacterium strain HSP-20.</title>
        <authorList>
            <person name="Chen W.-M."/>
        </authorList>
    </citation>
    <scope>NUCLEOTIDE SEQUENCE [LARGE SCALE GENOMIC DNA]</scope>
    <source>
        <strain evidence="13 14">HSP-20</strain>
    </source>
</reference>
<comment type="catalytic activity">
    <reaction evidence="8 9">
        <text>tRNA(Arg) + L-arginine + ATP = L-arginyl-tRNA(Arg) + AMP + diphosphate</text>
        <dbReference type="Rhea" id="RHEA:20301"/>
        <dbReference type="Rhea" id="RHEA-COMP:9658"/>
        <dbReference type="Rhea" id="RHEA-COMP:9673"/>
        <dbReference type="ChEBI" id="CHEBI:30616"/>
        <dbReference type="ChEBI" id="CHEBI:32682"/>
        <dbReference type="ChEBI" id="CHEBI:33019"/>
        <dbReference type="ChEBI" id="CHEBI:78442"/>
        <dbReference type="ChEBI" id="CHEBI:78513"/>
        <dbReference type="ChEBI" id="CHEBI:456215"/>
        <dbReference type="EC" id="6.1.1.19"/>
    </reaction>
</comment>
<keyword evidence="14" id="KW-1185">Reference proteome</keyword>
<sequence length="581" mass="63351">MNLFSDIRDLVISALDSLVADGTLPAGLDFSAVAVEPPRDASHGDMATNAAMVLAKPAGLQPRAIADALAGRLMADPRVAGADVAGPGFLNLRLVPALWQGLVRATLAAGADYGRSGMGKGLRVNVEFVSANPTGPMHVGHTRGAVFGDALARLLAYAGWDVTREYYINDGGAQVDVLARSAFERYREANGLEPEIREGLYPGDYLIPVGEALKAKYGDSLLNQPESVWLRDVRDFATEMMMAEIRNDLKVLGVEMDVYSSEKALYGTGEIEAAIATLRDMDLIYEGVLEPPKGKEPEDWEPRVQTLFRSTAHGDDVDRPVQKSDGSWTYFAPDIAYHYNKVKRGFDQLIDIFGADHGGYVKRMKAAVSALSGGRVPLDIKLIQLVKLYKNGEPFKMSKRAGTFVTLRDVVEQAGADVTRFVMLTRKNDAALDFDFDKVLEQSKDNPVFYVQYANARINSVLRKAREAGIDCADATLAAADLSRLGHEAEIAMAKKIAEWPRLVEIAARNNEPHRVAFYLYELASEFHGLWNKGNDDGALRFIQDGDIATSQAKIALARSVSVVICNGLAILGVAPVEEMR</sequence>
<organism evidence="13 14">
    <name type="scientific">Paragemmobacter amnigenus</name>
    <dbReference type="NCBI Taxonomy" id="2852097"/>
    <lineage>
        <taxon>Bacteria</taxon>
        <taxon>Pseudomonadati</taxon>
        <taxon>Pseudomonadota</taxon>
        <taxon>Alphaproteobacteria</taxon>
        <taxon>Rhodobacterales</taxon>
        <taxon>Paracoccaceae</taxon>
        <taxon>Paragemmobacter</taxon>
    </lineage>
</organism>
<keyword evidence="4 9" id="KW-0547">Nucleotide-binding</keyword>
<feature type="short sequence motif" description="'HIGH' region" evidence="9">
    <location>
        <begin position="131"/>
        <end position="141"/>
    </location>
</feature>
<keyword evidence="7 9" id="KW-0030">Aminoacyl-tRNA synthetase</keyword>
<protein>
    <recommendedName>
        <fullName evidence="9">Arginine--tRNA ligase</fullName>
        <ecNumber evidence="9">6.1.1.19</ecNumber>
    </recommendedName>
    <alternativeName>
        <fullName evidence="9">Arginyl-tRNA synthetase</fullName>
        <shortName evidence="9">ArgRS</shortName>
    </alternativeName>
</protein>
<dbReference type="SUPFAM" id="SSF47323">
    <property type="entry name" value="Anticodon-binding domain of a subclass of class I aminoacyl-tRNA synthetases"/>
    <property type="match status" value="1"/>
</dbReference>
<dbReference type="RefSeq" id="WP_161762454.1">
    <property type="nucleotide sequence ID" value="NZ_JAAATX020000007.1"/>
</dbReference>
<dbReference type="CDD" id="cd00671">
    <property type="entry name" value="ArgRS_core"/>
    <property type="match status" value="1"/>
</dbReference>
<dbReference type="PANTHER" id="PTHR11956">
    <property type="entry name" value="ARGINYL-TRNA SYNTHETASE"/>
    <property type="match status" value="1"/>
</dbReference>
<evidence type="ECO:0000256" key="5">
    <source>
        <dbReference type="ARBA" id="ARBA00022840"/>
    </source>
</evidence>
<name>A0ABS6J641_9RHOB</name>
<dbReference type="Gene3D" id="3.40.50.620">
    <property type="entry name" value="HUPs"/>
    <property type="match status" value="1"/>
</dbReference>
<dbReference type="EMBL" id="JAAATX020000007">
    <property type="protein sequence ID" value="MBU9698324.1"/>
    <property type="molecule type" value="Genomic_DNA"/>
</dbReference>
<evidence type="ECO:0000256" key="7">
    <source>
        <dbReference type="ARBA" id="ARBA00023146"/>
    </source>
</evidence>
<evidence type="ECO:0000256" key="4">
    <source>
        <dbReference type="ARBA" id="ARBA00022741"/>
    </source>
</evidence>
<keyword evidence="5 9" id="KW-0067">ATP-binding</keyword>
<dbReference type="InterPro" id="IPR005148">
    <property type="entry name" value="Arg-tRNA-synth_N"/>
</dbReference>
<dbReference type="Gene3D" id="3.30.1360.70">
    <property type="entry name" value="Arginyl tRNA synthetase N-terminal domain"/>
    <property type="match status" value="1"/>
</dbReference>
<comment type="similarity">
    <text evidence="1 9 10">Belongs to the class-I aminoacyl-tRNA synthetase family.</text>
</comment>
<dbReference type="InterPro" id="IPR001412">
    <property type="entry name" value="aa-tRNA-synth_I_CS"/>
</dbReference>
<dbReference type="EC" id="6.1.1.19" evidence="9"/>
<dbReference type="Pfam" id="PF03485">
    <property type="entry name" value="Arg_tRNA_synt_N"/>
    <property type="match status" value="1"/>
</dbReference>
<evidence type="ECO:0000256" key="2">
    <source>
        <dbReference type="ARBA" id="ARBA00022490"/>
    </source>
</evidence>
<dbReference type="InterPro" id="IPR036695">
    <property type="entry name" value="Arg-tRNA-synth_N_sf"/>
</dbReference>
<keyword evidence="2 9" id="KW-0963">Cytoplasm</keyword>
<dbReference type="Pfam" id="PF05746">
    <property type="entry name" value="DALR_1"/>
    <property type="match status" value="1"/>
</dbReference>
<feature type="domain" description="Arginyl tRNA synthetase N-terminal" evidence="12">
    <location>
        <begin position="5"/>
        <end position="94"/>
    </location>
</feature>
<dbReference type="SUPFAM" id="SSF52374">
    <property type="entry name" value="Nucleotidylyl transferase"/>
    <property type="match status" value="1"/>
</dbReference>
<evidence type="ECO:0000313" key="13">
    <source>
        <dbReference type="EMBL" id="MBU9698324.1"/>
    </source>
</evidence>
<dbReference type="Proteomes" id="UP000731907">
    <property type="component" value="Unassembled WGS sequence"/>
</dbReference>
<evidence type="ECO:0000256" key="9">
    <source>
        <dbReference type="HAMAP-Rule" id="MF_00123"/>
    </source>
</evidence>
<dbReference type="PANTHER" id="PTHR11956:SF5">
    <property type="entry name" value="ARGININE--TRNA LIGASE, CYTOPLASMIC"/>
    <property type="match status" value="1"/>
</dbReference>
<comment type="subunit">
    <text evidence="9">Monomer.</text>
</comment>
<evidence type="ECO:0000256" key="6">
    <source>
        <dbReference type="ARBA" id="ARBA00022917"/>
    </source>
</evidence>
<dbReference type="SUPFAM" id="SSF55190">
    <property type="entry name" value="Arginyl-tRNA synthetase (ArgRS), N-terminal 'additional' domain"/>
    <property type="match status" value="1"/>
</dbReference>
<accession>A0ABS6J641</accession>
<feature type="domain" description="DALR anticodon binding" evidence="11">
    <location>
        <begin position="451"/>
        <end position="580"/>
    </location>
</feature>
<keyword evidence="6 9" id="KW-0648">Protein biosynthesis</keyword>
<dbReference type="Pfam" id="PF00750">
    <property type="entry name" value="tRNA-synt_1d"/>
    <property type="match status" value="1"/>
</dbReference>
<dbReference type="PROSITE" id="PS00178">
    <property type="entry name" value="AA_TRNA_LIGASE_I"/>
    <property type="match status" value="1"/>
</dbReference>
<evidence type="ECO:0000256" key="10">
    <source>
        <dbReference type="RuleBase" id="RU363038"/>
    </source>
</evidence>
<dbReference type="SMART" id="SM00836">
    <property type="entry name" value="DALR_1"/>
    <property type="match status" value="1"/>
</dbReference>
<evidence type="ECO:0000256" key="1">
    <source>
        <dbReference type="ARBA" id="ARBA00005594"/>
    </source>
</evidence>
<comment type="subcellular location">
    <subcellularLocation>
        <location evidence="9">Cytoplasm</location>
    </subcellularLocation>
</comment>
<evidence type="ECO:0000256" key="3">
    <source>
        <dbReference type="ARBA" id="ARBA00022598"/>
    </source>
</evidence>
<evidence type="ECO:0000256" key="8">
    <source>
        <dbReference type="ARBA" id="ARBA00049339"/>
    </source>
</evidence>